<reference evidence="1 2" key="1">
    <citation type="submission" date="2020-02" db="EMBL/GenBank/DDBJ databases">
        <authorList>
            <person name="Ferguson B K."/>
        </authorList>
    </citation>
    <scope>NUCLEOTIDE SEQUENCE [LARGE SCALE GENOMIC DNA]</scope>
</reference>
<dbReference type="AlphaFoldDB" id="A0A6H5GKT6"/>
<accession>A0A6H5GKT6</accession>
<proteinExistence type="predicted"/>
<name>A0A6H5GKT6_9HEMI</name>
<organism evidence="1 2">
    <name type="scientific">Nesidiocoris tenuis</name>
    <dbReference type="NCBI Taxonomy" id="355587"/>
    <lineage>
        <taxon>Eukaryota</taxon>
        <taxon>Metazoa</taxon>
        <taxon>Ecdysozoa</taxon>
        <taxon>Arthropoda</taxon>
        <taxon>Hexapoda</taxon>
        <taxon>Insecta</taxon>
        <taxon>Pterygota</taxon>
        <taxon>Neoptera</taxon>
        <taxon>Paraneoptera</taxon>
        <taxon>Hemiptera</taxon>
        <taxon>Heteroptera</taxon>
        <taxon>Panheteroptera</taxon>
        <taxon>Cimicomorpha</taxon>
        <taxon>Miridae</taxon>
        <taxon>Dicyphina</taxon>
        <taxon>Nesidiocoris</taxon>
    </lineage>
</organism>
<evidence type="ECO:0000313" key="2">
    <source>
        <dbReference type="Proteomes" id="UP000479000"/>
    </source>
</evidence>
<dbReference type="EMBL" id="CADCXU010015121">
    <property type="protein sequence ID" value="CAB0004627.1"/>
    <property type="molecule type" value="Genomic_DNA"/>
</dbReference>
<gene>
    <name evidence="1" type="ORF">NTEN_LOCUS10104</name>
</gene>
<evidence type="ECO:0000313" key="1">
    <source>
        <dbReference type="EMBL" id="CAB0004627.1"/>
    </source>
</evidence>
<dbReference type="Proteomes" id="UP000479000">
    <property type="component" value="Unassembled WGS sequence"/>
</dbReference>
<keyword evidence="2" id="KW-1185">Reference proteome</keyword>
<sequence>MFQLKLVETPRSKEQFQRRPVIRWKCTRWNGSVFIRVFIQKWKSPHIGQDHHGTYLKTVLVFATSLEGFDLHGHREEMRRKRKNPASLNGSTAYILPIELKSLFYQKLRPTSGADSKRRFLQTAQYLRHLLIIRIEKRQVFGTYKISTYSATQKKDFKTKNAQIAIGLFFQ</sequence>
<protein>
    <submittedName>
        <fullName evidence="1">Uncharacterized protein</fullName>
    </submittedName>
</protein>